<dbReference type="Ensembl" id="ENSCSET00000013718.1">
    <property type="protein sequence ID" value="ENSCSEP00000013559.1"/>
    <property type="gene ID" value="ENSCSEG00000008735.1"/>
</dbReference>
<evidence type="ECO:0000256" key="2">
    <source>
        <dbReference type="PROSITE-ProRule" id="PRU00108"/>
    </source>
</evidence>
<dbReference type="Pfam" id="PF00046">
    <property type="entry name" value="Homeodomain"/>
    <property type="match status" value="1"/>
</dbReference>
<dbReference type="KEGG" id="csem:103389667"/>
<organism evidence="6 7">
    <name type="scientific">Cynoglossus semilaevis</name>
    <name type="common">Tongue sole</name>
    <dbReference type="NCBI Taxonomy" id="244447"/>
    <lineage>
        <taxon>Eukaryota</taxon>
        <taxon>Metazoa</taxon>
        <taxon>Chordata</taxon>
        <taxon>Craniata</taxon>
        <taxon>Vertebrata</taxon>
        <taxon>Euteleostomi</taxon>
        <taxon>Actinopterygii</taxon>
        <taxon>Neopterygii</taxon>
        <taxon>Teleostei</taxon>
        <taxon>Neoteleostei</taxon>
        <taxon>Acanthomorphata</taxon>
        <taxon>Carangaria</taxon>
        <taxon>Pleuronectiformes</taxon>
        <taxon>Pleuronectoidei</taxon>
        <taxon>Cynoglossidae</taxon>
        <taxon>Cynoglossinae</taxon>
        <taxon>Cynoglossus</taxon>
    </lineage>
</organism>
<keyword evidence="7" id="KW-1185">Reference proteome</keyword>
<dbReference type="PANTHER" id="PTHR24333">
    <property type="entry name" value="HOMEO BOX HB9 LIKE A-RELATED"/>
    <property type="match status" value="1"/>
</dbReference>
<dbReference type="Gene3D" id="1.10.10.60">
    <property type="entry name" value="Homeodomain-like"/>
    <property type="match status" value="1"/>
</dbReference>
<comment type="subcellular location">
    <subcellularLocation>
        <location evidence="1 2 3">Nucleus</location>
    </subcellularLocation>
</comment>
<name>A0A3P8VH18_CYNSE</name>
<reference evidence="6" key="3">
    <citation type="submission" date="2025-09" db="UniProtKB">
        <authorList>
            <consortium name="Ensembl"/>
        </authorList>
    </citation>
    <scope>IDENTIFICATION</scope>
</reference>
<reference evidence="6" key="2">
    <citation type="submission" date="2025-08" db="UniProtKB">
        <authorList>
            <consortium name="Ensembl"/>
        </authorList>
    </citation>
    <scope>IDENTIFICATION</scope>
</reference>
<dbReference type="OrthoDB" id="6159439at2759"/>
<dbReference type="PROSITE" id="PS50071">
    <property type="entry name" value="HOMEOBOX_2"/>
    <property type="match status" value="1"/>
</dbReference>
<feature type="domain" description="Homeobox" evidence="5">
    <location>
        <begin position="120"/>
        <end position="180"/>
    </location>
</feature>
<reference evidence="6 7" key="1">
    <citation type="journal article" date="2014" name="Nat. Genet.">
        <title>Whole-genome sequence of a flatfish provides insights into ZW sex chromosome evolution and adaptation to a benthic lifestyle.</title>
        <authorList>
            <person name="Chen S."/>
            <person name="Zhang G."/>
            <person name="Shao C."/>
            <person name="Huang Q."/>
            <person name="Liu G."/>
            <person name="Zhang P."/>
            <person name="Song W."/>
            <person name="An N."/>
            <person name="Chalopin D."/>
            <person name="Volff J.N."/>
            <person name="Hong Y."/>
            <person name="Li Q."/>
            <person name="Sha Z."/>
            <person name="Zhou H."/>
            <person name="Xie M."/>
            <person name="Yu Q."/>
            <person name="Liu Y."/>
            <person name="Xiang H."/>
            <person name="Wang N."/>
            <person name="Wu K."/>
            <person name="Yang C."/>
            <person name="Zhou Q."/>
            <person name="Liao X."/>
            <person name="Yang L."/>
            <person name="Hu Q."/>
            <person name="Zhang J."/>
            <person name="Meng L."/>
            <person name="Jin L."/>
            <person name="Tian Y."/>
            <person name="Lian J."/>
            <person name="Yang J."/>
            <person name="Miao G."/>
            <person name="Liu S."/>
            <person name="Liang Z."/>
            <person name="Yan F."/>
            <person name="Li Y."/>
            <person name="Sun B."/>
            <person name="Zhang H."/>
            <person name="Zhang J."/>
            <person name="Zhu Y."/>
            <person name="Du M."/>
            <person name="Zhao Y."/>
            <person name="Schartl M."/>
            <person name="Tang Q."/>
            <person name="Wang J."/>
        </authorList>
    </citation>
    <scope>NUCLEOTIDE SEQUENCE</scope>
</reference>
<dbReference type="InterPro" id="IPR001356">
    <property type="entry name" value="HD"/>
</dbReference>
<feature type="region of interest" description="Disordered" evidence="4">
    <location>
        <begin position="51"/>
        <end position="127"/>
    </location>
</feature>
<evidence type="ECO:0000259" key="5">
    <source>
        <dbReference type="PROSITE" id="PS50071"/>
    </source>
</evidence>
<dbReference type="SMART" id="SM00389">
    <property type="entry name" value="HOX"/>
    <property type="match status" value="1"/>
</dbReference>
<dbReference type="GeneTree" id="ENSGT00940000167350"/>
<evidence type="ECO:0000313" key="7">
    <source>
        <dbReference type="Proteomes" id="UP000265120"/>
    </source>
</evidence>
<dbReference type="GO" id="GO:0003677">
    <property type="term" value="F:DNA binding"/>
    <property type="evidence" value="ECO:0007669"/>
    <property type="project" value="UniProtKB-UniRule"/>
</dbReference>
<accession>A0A3P8VH18</accession>
<dbReference type="OMA" id="GFYCRQK"/>
<dbReference type="CDD" id="cd00086">
    <property type="entry name" value="homeodomain"/>
    <property type="match status" value="1"/>
</dbReference>
<feature type="compositionally biased region" description="Basic and acidic residues" evidence="4">
    <location>
        <begin position="51"/>
        <end position="63"/>
    </location>
</feature>
<evidence type="ECO:0000256" key="1">
    <source>
        <dbReference type="ARBA" id="ARBA00004123"/>
    </source>
</evidence>
<dbReference type="GO" id="GO:0005634">
    <property type="term" value="C:nucleus"/>
    <property type="evidence" value="ECO:0007669"/>
    <property type="project" value="UniProtKB-SubCell"/>
</dbReference>
<dbReference type="GeneID" id="103389667"/>
<evidence type="ECO:0000256" key="4">
    <source>
        <dbReference type="SAM" id="MobiDB-lite"/>
    </source>
</evidence>
<evidence type="ECO:0000313" key="6">
    <source>
        <dbReference type="Ensembl" id="ENSCSEP00000013559.1"/>
    </source>
</evidence>
<keyword evidence="2 3" id="KW-0238">DNA-binding</keyword>
<dbReference type="InterPro" id="IPR009057">
    <property type="entry name" value="Homeodomain-like_sf"/>
</dbReference>
<feature type="compositionally biased region" description="Polar residues" evidence="4">
    <location>
        <begin position="65"/>
        <end position="79"/>
    </location>
</feature>
<feature type="DNA-binding region" description="Homeobox" evidence="2">
    <location>
        <begin position="122"/>
        <end position="181"/>
    </location>
</feature>
<dbReference type="InterPro" id="IPR050848">
    <property type="entry name" value="Homeobox_TF"/>
</dbReference>
<keyword evidence="2 3" id="KW-0371">Homeobox</keyword>
<dbReference type="RefSeq" id="XP_008323401.1">
    <property type="nucleotide sequence ID" value="XM_008325179.2"/>
</dbReference>
<dbReference type="Proteomes" id="UP000265120">
    <property type="component" value="Chromosome 14"/>
</dbReference>
<protein>
    <submittedName>
        <fullName evidence="6">Ventrally expressed dharma/bozozok antagonist</fullName>
    </submittedName>
</protein>
<sequence length="279" mass="30996">MRGHFSIEWMAQSSQPAGSEVTTASELTACGTTSESLPGFYCRPKSHRVLEQKEDGSGRRVDTYKPSSLQHQASLNTQVTEGSFSSGTEEETSGYESEGDRSLSPLVHHDSVSSSPASPPSGRRPRTAFTAEQIGSLERAFKRNAYLGTQDKADLCKKLNLSDKQIRNWFQNRRMKLKRTMQDALAHACQANMASPFMHYPELQAYRPGPYHRYHTAAATTGAEESSAAAYVHQHSLQYGPRLPSVPTLPLDTYQYSSLILPSAPTQLMGSYPTYQQYY</sequence>
<evidence type="ECO:0000256" key="3">
    <source>
        <dbReference type="RuleBase" id="RU000682"/>
    </source>
</evidence>
<proteinExistence type="predicted"/>
<dbReference type="SUPFAM" id="SSF46689">
    <property type="entry name" value="Homeodomain-like"/>
    <property type="match status" value="1"/>
</dbReference>
<dbReference type="PANTHER" id="PTHR24333:SF5">
    <property type="entry name" value="VENT HOMEOBOX"/>
    <property type="match status" value="1"/>
</dbReference>
<keyword evidence="2 3" id="KW-0539">Nucleus</keyword>
<dbReference type="CTD" id="368201"/>
<dbReference type="AlphaFoldDB" id="A0A3P8VH18"/>